<proteinExistence type="predicted"/>
<dbReference type="PROSITE" id="PS51257">
    <property type="entry name" value="PROKAR_LIPOPROTEIN"/>
    <property type="match status" value="1"/>
</dbReference>
<name>A0A549T8G0_METSR</name>
<protein>
    <submittedName>
        <fullName evidence="1">Uncharacterized protein</fullName>
    </submittedName>
</protein>
<evidence type="ECO:0000313" key="2">
    <source>
        <dbReference type="Proteomes" id="UP000316781"/>
    </source>
</evidence>
<accession>A0A549T8G0</accession>
<dbReference type="AlphaFoldDB" id="A0A549T8G0"/>
<dbReference type="Proteomes" id="UP000316781">
    <property type="component" value="Unassembled WGS sequence"/>
</dbReference>
<dbReference type="RefSeq" id="WP_142861470.1">
    <property type="nucleotide sequence ID" value="NZ_VJMF01000005.1"/>
</dbReference>
<sequence>MTMLDRFRRDTAGKLVEKVALGSAVLALACVLGANVLSAKLQNGELPRLAFVHKEERGRVQAAATQPAATAQSLHRIGFVGVDHAATGSIAPGQKAVAPATPCGPGTK</sequence>
<comment type="caution">
    <text evidence="1">The sequence shown here is derived from an EMBL/GenBank/DDBJ whole genome shotgun (WGS) entry which is preliminary data.</text>
</comment>
<gene>
    <name evidence="1" type="ORF">FM996_01190</name>
</gene>
<evidence type="ECO:0000313" key="1">
    <source>
        <dbReference type="EMBL" id="TRL38140.1"/>
    </source>
</evidence>
<organism evidence="1 2">
    <name type="scientific">Methylosinus sporium</name>
    <dbReference type="NCBI Taxonomy" id="428"/>
    <lineage>
        <taxon>Bacteria</taxon>
        <taxon>Pseudomonadati</taxon>
        <taxon>Pseudomonadota</taxon>
        <taxon>Alphaproteobacteria</taxon>
        <taxon>Hyphomicrobiales</taxon>
        <taxon>Methylocystaceae</taxon>
        <taxon>Methylosinus</taxon>
    </lineage>
</organism>
<dbReference type="EMBL" id="VJMF01000005">
    <property type="protein sequence ID" value="TRL38140.1"/>
    <property type="molecule type" value="Genomic_DNA"/>
</dbReference>
<reference evidence="1 2" key="1">
    <citation type="submission" date="2019-07" db="EMBL/GenBank/DDBJ databases">
        <title>Ln-dependent methylotrophs.</title>
        <authorList>
            <person name="Tani A."/>
        </authorList>
    </citation>
    <scope>NUCLEOTIDE SEQUENCE [LARGE SCALE GENOMIC DNA]</scope>
    <source>
        <strain evidence="1 2">SM89A</strain>
    </source>
</reference>